<evidence type="ECO:0000256" key="1">
    <source>
        <dbReference type="ARBA" id="ARBA00023002"/>
    </source>
</evidence>
<evidence type="ECO:0000256" key="3">
    <source>
        <dbReference type="SAM" id="MobiDB-lite"/>
    </source>
</evidence>
<dbReference type="Pfam" id="PF01370">
    <property type="entry name" value="Epimerase"/>
    <property type="match status" value="1"/>
</dbReference>
<keyword evidence="1" id="KW-0560">Oxidoreductase</keyword>
<dbReference type="SUPFAM" id="SSF51735">
    <property type="entry name" value="NAD(P)-binding Rossmann-fold domains"/>
    <property type="match status" value="1"/>
</dbReference>
<comment type="similarity">
    <text evidence="2">Belongs to the NAD(P)-dependent epimerase/dehydratase family. Dihydroflavonol-4-reductase subfamily.</text>
</comment>
<dbReference type="Proteomes" id="UP000054771">
    <property type="component" value="Unassembled WGS sequence"/>
</dbReference>
<name>A0A0U5C0D0_ASPCI</name>
<dbReference type="InterPro" id="IPR050425">
    <property type="entry name" value="NAD(P)_dehydrat-like"/>
</dbReference>
<dbReference type="InterPro" id="IPR001509">
    <property type="entry name" value="Epimerase_deHydtase"/>
</dbReference>
<gene>
    <name evidence="5" type="ORF">ASPCAL00028</name>
</gene>
<organism evidence="5 6">
    <name type="scientific">Aspergillus calidoustus</name>
    <dbReference type="NCBI Taxonomy" id="454130"/>
    <lineage>
        <taxon>Eukaryota</taxon>
        <taxon>Fungi</taxon>
        <taxon>Dikarya</taxon>
        <taxon>Ascomycota</taxon>
        <taxon>Pezizomycotina</taxon>
        <taxon>Eurotiomycetes</taxon>
        <taxon>Eurotiomycetidae</taxon>
        <taxon>Eurotiales</taxon>
        <taxon>Aspergillaceae</taxon>
        <taxon>Aspergillus</taxon>
        <taxon>Aspergillus subgen. Nidulantes</taxon>
    </lineage>
</organism>
<dbReference type="AlphaFoldDB" id="A0A0U5C0D0"/>
<dbReference type="STRING" id="454130.A0A0U5C0D0"/>
<reference evidence="6" key="1">
    <citation type="journal article" date="2016" name="Genome Announc.">
        <title>Draft genome sequences of fungus Aspergillus calidoustus.</title>
        <authorList>
            <person name="Horn F."/>
            <person name="Linde J."/>
            <person name="Mattern D.J."/>
            <person name="Walther G."/>
            <person name="Guthke R."/>
            <person name="Scherlach K."/>
            <person name="Martin K."/>
            <person name="Brakhage A.A."/>
            <person name="Petzke L."/>
            <person name="Valiante V."/>
        </authorList>
    </citation>
    <scope>NUCLEOTIDE SEQUENCE [LARGE SCALE GENOMIC DNA]</scope>
    <source>
        <strain evidence="6">SF006504</strain>
    </source>
</reference>
<dbReference type="EMBL" id="CDMC01000001">
    <property type="protein sequence ID" value="CEL00426.1"/>
    <property type="molecule type" value="Genomic_DNA"/>
</dbReference>
<dbReference type="GO" id="GO:0016616">
    <property type="term" value="F:oxidoreductase activity, acting on the CH-OH group of donors, NAD or NADP as acceptor"/>
    <property type="evidence" value="ECO:0007669"/>
    <property type="project" value="TreeGrafter"/>
</dbReference>
<keyword evidence="6" id="KW-1185">Reference proteome</keyword>
<feature type="domain" description="NAD-dependent epimerase/dehydratase" evidence="4">
    <location>
        <begin position="7"/>
        <end position="263"/>
    </location>
</feature>
<dbReference type="OrthoDB" id="2735536at2759"/>
<dbReference type="PANTHER" id="PTHR10366:SF564">
    <property type="entry name" value="STEROL-4-ALPHA-CARBOXYLATE 3-DEHYDROGENASE, DECARBOXYLATING"/>
    <property type="match status" value="1"/>
</dbReference>
<accession>A0A0U5C0D0</accession>
<dbReference type="Gene3D" id="3.40.50.720">
    <property type="entry name" value="NAD(P)-binding Rossmann-like Domain"/>
    <property type="match status" value="1"/>
</dbReference>
<evidence type="ECO:0000313" key="6">
    <source>
        <dbReference type="Proteomes" id="UP000054771"/>
    </source>
</evidence>
<dbReference type="OMA" id="SDEPQFN"/>
<proteinExistence type="inferred from homology"/>
<evidence type="ECO:0000256" key="2">
    <source>
        <dbReference type="ARBA" id="ARBA00023445"/>
    </source>
</evidence>
<dbReference type="PANTHER" id="PTHR10366">
    <property type="entry name" value="NAD DEPENDENT EPIMERASE/DEHYDRATASE"/>
    <property type="match status" value="1"/>
</dbReference>
<protein>
    <recommendedName>
        <fullName evidence="4">NAD-dependent epimerase/dehydratase domain-containing protein</fullName>
    </recommendedName>
</protein>
<sequence>MDAKSFILVTGANGFLGTWIVRQLLENGNRVRAAVRSLNRRTYLRELFSSYSGSLEIVAVGDMTESNAFDQAVVGVDGIIHTASPVTTIADDPQELIRPAVKGVTGILESARDHETRIRRIVITSSCAAILDTSEVKMVVSEQDWNDQRVQECETLGRSASGLSKYSASKTLTERAAWEFVEANKERISWDLATINPPYIFGPTIPDVKGPDSLKSSSALFYNAVVNNNNFFGTDPLTSPSHAWVDVHDVAAAHVKALETPGVARERIIVSAGSWVWQDMINTALSLPKSIYRPHRDVTGPREVTMRLITFETGKQKRILGLSLRSLEECVRDILLDYAKRGWYPGVDWLDGRGLGASMCDWVQVELSRMGSSRGVMLINHEDDPSTLNPTTEPWIWTSQASGQWHAPGTSSPTPGVLSCGDKHPHPHLQ</sequence>
<evidence type="ECO:0000313" key="5">
    <source>
        <dbReference type="EMBL" id="CEL00426.1"/>
    </source>
</evidence>
<dbReference type="InterPro" id="IPR036291">
    <property type="entry name" value="NAD(P)-bd_dom_sf"/>
</dbReference>
<feature type="region of interest" description="Disordered" evidence="3">
    <location>
        <begin position="402"/>
        <end position="430"/>
    </location>
</feature>
<feature type="compositionally biased region" description="Polar residues" evidence="3">
    <location>
        <begin position="402"/>
        <end position="414"/>
    </location>
</feature>
<evidence type="ECO:0000259" key="4">
    <source>
        <dbReference type="Pfam" id="PF01370"/>
    </source>
</evidence>